<dbReference type="EMBL" id="PVNK01000297">
    <property type="protein sequence ID" value="PRP90058.1"/>
    <property type="molecule type" value="Genomic_DNA"/>
</dbReference>
<keyword evidence="3" id="KW-1185">Reference proteome</keyword>
<protein>
    <submittedName>
        <fullName evidence="2">Uncharacterized protein</fullName>
    </submittedName>
</protein>
<proteinExistence type="predicted"/>
<comment type="caution">
    <text evidence="2">The sequence shown here is derived from an EMBL/GenBank/DDBJ whole genome shotgun (WGS) entry which is preliminary data.</text>
</comment>
<evidence type="ECO:0000313" key="2">
    <source>
        <dbReference type="EMBL" id="PRP90058.1"/>
    </source>
</evidence>
<evidence type="ECO:0000313" key="3">
    <source>
        <dbReference type="Proteomes" id="UP000237968"/>
    </source>
</evidence>
<accession>A0A2S9XB31</accession>
<feature type="region of interest" description="Disordered" evidence="1">
    <location>
        <begin position="1"/>
        <end position="46"/>
    </location>
</feature>
<organism evidence="2 3">
    <name type="scientific">Enhygromyxa salina</name>
    <dbReference type="NCBI Taxonomy" id="215803"/>
    <lineage>
        <taxon>Bacteria</taxon>
        <taxon>Pseudomonadati</taxon>
        <taxon>Myxococcota</taxon>
        <taxon>Polyangia</taxon>
        <taxon>Nannocystales</taxon>
        <taxon>Nannocystaceae</taxon>
        <taxon>Enhygromyxa</taxon>
    </lineage>
</organism>
<name>A0A2S9XB31_9BACT</name>
<sequence length="46" mass="5196">MIDARGRLAQRDRAQRPRASHGVVELRAREHPQLPARGVVTPDQAR</sequence>
<reference evidence="2 3" key="1">
    <citation type="submission" date="2018-03" db="EMBL/GenBank/DDBJ databases">
        <title>Draft Genome Sequences of the Obligatory Marine Myxobacteria Enhygromyxa salina SWB005.</title>
        <authorList>
            <person name="Poehlein A."/>
            <person name="Moghaddam J.A."/>
            <person name="Harms H."/>
            <person name="Alanjari M."/>
            <person name="Koenig G.M."/>
            <person name="Daniel R."/>
            <person name="Schaeberle T.F."/>
        </authorList>
    </citation>
    <scope>NUCLEOTIDE SEQUENCE [LARGE SCALE GENOMIC DNA]</scope>
    <source>
        <strain evidence="2 3">SWB005</strain>
    </source>
</reference>
<dbReference type="Proteomes" id="UP000237968">
    <property type="component" value="Unassembled WGS sequence"/>
</dbReference>
<gene>
    <name evidence="2" type="ORF">ENSA5_68300</name>
</gene>
<dbReference type="AlphaFoldDB" id="A0A2S9XB31"/>
<evidence type="ECO:0000256" key="1">
    <source>
        <dbReference type="SAM" id="MobiDB-lite"/>
    </source>
</evidence>
<feature type="compositionally biased region" description="Basic and acidic residues" evidence="1">
    <location>
        <begin position="1"/>
        <end position="15"/>
    </location>
</feature>